<accession>A0A835SK14</accession>
<reference evidence="3" key="1">
    <citation type="journal article" date="2020" name="bioRxiv">
        <title>Comparative genomics of Chlamydomonas.</title>
        <authorList>
            <person name="Craig R.J."/>
            <person name="Hasan A.R."/>
            <person name="Ness R.W."/>
            <person name="Keightley P.D."/>
        </authorList>
    </citation>
    <scope>NUCLEOTIDE SEQUENCE</scope>
    <source>
        <strain evidence="3">CCAP 11/173</strain>
    </source>
</reference>
<evidence type="ECO:0000256" key="1">
    <source>
        <dbReference type="SAM" id="Coils"/>
    </source>
</evidence>
<dbReference type="Proteomes" id="UP000613740">
    <property type="component" value="Unassembled WGS sequence"/>
</dbReference>
<sequence length="293" mass="31551">MASGLMGLAGGIERGATDVVAPRRLSGHDPNSLPPSPPEVKQTPEATPPEVQPRGWTAETGNGEDAPERREDAAAGAPPEWRVADEGAAWREGLLRVVNDLIFKTTSLELGLQEERHASSALRAQRDELVAQLEEARAALEEAQRQQEAQTKEAVAAALRAGDGAAAAEGDRDGRPPDFSHIRDPKQRLQALLAAHAHALAQVRALEGQMGPVVQDSTVAWVRNLEVGMVVVRGGDGWRSGDVDGGSWGVVLRNTRYGRTRVHWHATGLECEHVTTQSGSELREAPRWAVDKQ</sequence>
<proteinExistence type="predicted"/>
<evidence type="ECO:0000256" key="2">
    <source>
        <dbReference type="SAM" id="MobiDB-lite"/>
    </source>
</evidence>
<dbReference type="OrthoDB" id="10569573at2759"/>
<keyword evidence="4" id="KW-1185">Reference proteome</keyword>
<gene>
    <name evidence="3" type="ORF">HYH02_014819</name>
</gene>
<evidence type="ECO:0000313" key="4">
    <source>
        <dbReference type="Proteomes" id="UP000613740"/>
    </source>
</evidence>
<evidence type="ECO:0000313" key="3">
    <source>
        <dbReference type="EMBL" id="KAG2426392.1"/>
    </source>
</evidence>
<organism evidence="3 4">
    <name type="scientific">Chlamydomonas schloesseri</name>
    <dbReference type="NCBI Taxonomy" id="2026947"/>
    <lineage>
        <taxon>Eukaryota</taxon>
        <taxon>Viridiplantae</taxon>
        <taxon>Chlorophyta</taxon>
        <taxon>core chlorophytes</taxon>
        <taxon>Chlorophyceae</taxon>
        <taxon>CS clade</taxon>
        <taxon>Chlamydomonadales</taxon>
        <taxon>Chlamydomonadaceae</taxon>
        <taxon>Chlamydomonas</taxon>
    </lineage>
</organism>
<dbReference type="EMBL" id="JAEHOD010000107">
    <property type="protein sequence ID" value="KAG2426392.1"/>
    <property type="molecule type" value="Genomic_DNA"/>
</dbReference>
<comment type="caution">
    <text evidence="3">The sequence shown here is derived from an EMBL/GenBank/DDBJ whole genome shotgun (WGS) entry which is preliminary data.</text>
</comment>
<protein>
    <submittedName>
        <fullName evidence="3">Uncharacterized protein</fullName>
    </submittedName>
</protein>
<dbReference type="AlphaFoldDB" id="A0A835SK14"/>
<feature type="region of interest" description="Disordered" evidence="2">
    <location>
        <begin position="1"/>
        <end position="82"/>
    </location>
</feature>
<feature type="coiled-coil region" evidence="1">
    <location>
        <begin position="119"/>
        <end position="160"/>
    </location>
</feature>
<keyword evidence="1" id="KW-0175">Coiled coil</keyword>
<name>A0A835SK14_9CHLO</name>